<evidence type="ECO:0000313" key="1">
    <source>
        <dbReference type="EMBL" id="GIZ45730.1"/>
    </source>
</evidence>
<evidence type="ECO:0000313" key="2">
    <source>
        <dbReference type="Proteomes" id="UP000825890"/>
    </source>
</evidence>
<organism evidence="1 2">
    <name type="scientific">Cercospora kikuchii</name>
    <dbReference type="NCBI Taxonomy" id="84275"/>
    <lineage>
        <taxon>Eukaryota</taxon>
        <taxon>Fungi</taxon>
        <taxon>Dikarya</taxon>
        <taxon>Ascomycota</taxon>
        <taxon>Pezizomycotina</taxon>
        <taxon>Dothideomycetes</taxon>
        <taxon>Dothideomycetidae</taxon>
        <taxon>Mycosphaerellales</taxon>
        <taxon>Mycosphaerellaceae</taxon>
        <taxon>Cercospora</taxon>
    </lineage>
</organism>
<dbReference type="GeneID" id="68294460"/>
<dbReference type="EMBL" id="BOLY01000005">
    <property type="protein sequence ID" value="GIZ45730.1"/>
    <property type="molecule type" value="Genomic_DNA"/>
</dbReference>
<dbReference type="PANTHER" id="PTHR24148">
    <property type="entry name" value="ANKYRIN REPEAT DOMAIN-CONTAINING PROTEIN 39 HOMOLOG-RELATED"/>
    <property type="match status" value="1"/>
</dbReference>
<dbReference type="PANTHER" id="PTHR24148:SF64">
    <property type="entry name" value="HETEROKARYON INCOMPATIBILITY DOMAIN-CONTAINING PROTEIN"/>
    <property type="match status" value="1"/>
</dbReference>
<protein>
    <submittedName>
        <fullName evidence="1">Uncharacterized protein</fullName>
    </submittedName>
</protein>
<name>A0A9P3CU16_9PEZI</name>
<dbReference type="AlphaFoldDB" id="A0A9P3CU16"/>
<keyword evidence="2" id="KW-1185">Reference proteome</keyword>
<dbReference type="RefSeq" id="XP_044660217.1">
    <property type="nucleotide sequence ID" value="XM_044804282.1"/>
</dbReference>
<dbReference type="InterPro" id="IPR052895">
    <property type="entry name" value="HetReg/Transcr_Mod"/>
</dbReference>
<accession>A0A9P3CU16</accession>
<dbReference type="OrthoDB" id="3945961at2759"/>
<sequence>MLMRGSALEATDPRDKVYALYNLHKFYRTDAMARPKVDYSIPWEAVFILIAKYTYSTHVDQTLRLAGRFRQESNASLPSWVPDLRNEDIGVFFAGHVTRWSAGGMAYQPSVRFVSLPSHRTGSRPIPEYYSFNGKGKKKKLVAEAMEIGAILQDKIVYCSPQPILPTDRVSGNLKEISSKLAADLAFVNEKMPRYFTGESGLDAYAGAIIVNTTPRDELATAEYEREGFAQWTAWLETLDFPNVMPEYHDAMVNTELWTKHLFVVSSHGLMCIVPSMTREGDYVAILNGCRYPVVLRRVGPDDGQYYELLGQCYMHRMMRGRAWNLIEEYKLKYKSGSEDEVIPLGLGSTDHTDEDSGGDIGVFPFNANSDYKNIKRVLGKRRIVLV</sequence>
<gene>
    <name evidence="1" type="ORF">CKM354_000888500</name>
</gene>
<dbReference type="Proteomes" id="UP000825890">
    <property type="component" value="Unassembled WGS sequence"/>
</dbReference>
<reference evidence="1 2" key="1">
    <citation type="submission" date="2021-01" db="EMBL/GenBank/DDBJ databases">
        <title>Cercospora kikuchii MAFF 305040 whole genome shotgun sequence.</title>
        <authorList>
            <person name="Kashiwa T."/>
            <person name="Suzuki T."/>
        </authorList>
    </citation>
    <scope>NUCLEOTIDE SEQUENCE [LARGE SCALE GENOMIC DNA]</scope>
    <source>
        <strain evidence="1 2">MAFF 305040</strain>
    </source>
</reference>
<proteinExistence type="predicted"/>
<comment type="caution">
    <text evidence="1">The sequence shown here is derived from an EMBL/GenBank/DDBJ whole genome shotgun (WGS) entry which is preliminary data.</text>
</comment>